<dbReference type="Pfam" id="PF12833">
    <property type="entry name" value="HTH_18"/>
    <property type="match status" value="1"/>
</dbReference>
<keyword evidence="8" id="KW-0804">Transcription</keyword>
<dbReference type="SMART" id="SM00342">
    <property type="entry name" value="HTH_ARAC"/>
    <property type="match status" value="1"/>
</dbReference>
<keyword evidence="4 12" id="KW-0489">Methyltransferase</keyword>
<dbReference type="InterPro" id="IPR036631">
    <property type="entry name" value="MGMT_N_sf"/>
</dbReference>
<dbReference type="KEGG" id="mcg:GL4_0827"/>
<dbReference type="GO" id="GO:0006281">
    <property type="term" value="P:DNA repair"/>
    <property type="evidence" value="ECO:0007669"/>
    <property type="project" value="UniProtKB-KW"/>
</dbReference>
<proteinExistence type="inferred from homology"/>
<dbReference type="InterPro" id="IPR036217">
    <property type="entry name" value="MethylDNA_cys_MeTrfase_DNAb"/>
</dbReference>
<evidence type="ECO:0000256" key="2">
    <source>
        <dbReference type="ARBA" id="ARBA00008711"/>
    </source>
</evidence>
<comment type="catalytic activity">
    <reaction evidence="10">
        <text>a 6-O-methyl-2'-deoxyguanosine in DNA + L-cysteinyl-[protein] = S-methyl-L-cysteinyl-[protein] + a 2'-deoxyguanosine in DNA</text>
        <dbReference type="Rhea" id="RHEA:24000"/>
        <dbReference type="Rhea" id="RHEA-COMP:10131"/>
        <dbReference type="Rhea" id="RHEA-COMP:10132"/>
        <dbReference type="Rhea" id="RHEA-COMP:11367"/>
        <dbReference type="Rhea" id="RHEA-COMP:11368"/>
        <dbReference type="ChEBI" id="CHEBI:29950"/>
        <dbReference type="ChEBI" id="CHEBI:82612"/>
        <dbReference type="ChEBI" id="CHEBI:85445"/>
        <dbReference type="ChEBI" id="CHEBI:85448"/>
        <dbReference type="EC" id="2.1.1.63"/>
    </reaction>
</comment>
<name>A0A0A8K2S6_9HYPH</name>
<keyword evidence="7" id="KW-0805">Transcription regulation</keyword>
<dbReference type="InterPro" id="IPR018060">
    <property type="entry name" value="HTH_AraC"/>
</dbReference>
<feature type="domain" description="HTH araC/xylS-type" evidence="11">
    <location>
        <begin position="1"/>
        <end position="91"/>
    </location>
</feature>
<dbReference type="InterPro" id="IPR014048">
    <property type="entry name" value="MethylDNA_cys_MeTrfase_DNA-bd"/>
</dbReference>
<evidence type="ECO:0000256" key="9">
    <source>
        <dbReference type="ARBA" id="ARBA00023204"/>
    </source>
</evidence>
<dbReference type="PANTHER" id="PTHR10815:SF14">
    <property type="entry name" value="BIFUNCTIONAL TRANSCRIPTIONAL ACTIVATOR_DNA REPAIR ENZYME ADA"/>
    <property type="match status" value="1"/>
</dbReference>
<evidence type="ECO:0000256" key="3">
    <source>
        <dbReference type="ARBA" id="ARBA00011918"/>
    </source>
</evidence>
<gene>
    <name evidence="12" type="ORF">GL4_0827</name>
</gene>
<dbReference type="NCBIfam" id="TIGR00589">
    <property type="entry name" value="ogt"/>
    <property type="match status" value="1"/>
</dbReference>
<comment type="catalytic activity">
    <reaction evidence="1">
        <text>a 4-O-methyl-thymidine in DNA + L-cysteinyl-[protein] = a thymidine in DNA + S-methyl-L-cysteinyl-[protein]</text>
        <dbReference type="Rhea" id="RHEA:53428"/>
        <dbReference type="Rhea" id="RHEA-COMP:10131"/>
        <dbReference type="Rhea" id="RHEA-COMP:10132"/>
        <dbReference type="Rhea" id="RHEA-COMP:13555"/>
        <dbReference type="Rhea" id="RHEA-COMP:13556"/>
        <dbReference type="ChEBI" id="CHEBI:29950"/>
        <dbReference type="ChEBI" id="CHEBI:82612"/>
        <dbReference type="ChEBI" id="CHEBI:137386"/>
        <dbReference type="ChEBI" id="CHEBI:137387"/>
        <dbReference type="EC" id="2.1.1.63"/>
    </reaction>
</comment>
<keyword evidence="9" id="KW-0234">DNA repair</keyword>
<evidence type="ECO:0000259" key="11">
    <source>
        <dbReference type="PROSITE" id="PS01124"/>
    </source>
</evidence>
<dbReference type="Gene3D" id="1.10.10.60">
    <property type="entry name" value="Homeodomain-like"/>
    <property type="match status" value="1"/>
</dbReference>
<dbReference type="SUPFAM" id="SSF46767">
    <property type="entry name" value="Methylated DNA-protein cysteine methyltransferase, C-terminal domain"/>
    <property type="match status" value="1"/>
</dbReference>
<reference evidence="12 13" key="1">
    <citation type="submission" date="2014-09" db="EMBL/GenBank/DDBJ databases">
        <title>Genome sequencing of Methyloceanibacter caenitepidi Gela4.</title>
        <authorList>
            <person name="Takeuchi M."/>
            <person name="Susumu S."/>
            <person name="Kamagata Y."/>
            <person name="Oshima K."/>
            <person name="Hattori M."/>
            <person name="Iwasaki W."/>
        </authorList>
    </citation>
    <scope>NUCLEOTIDE SEQUENCE [LARGE SCALE GENOMIC DNA]</scope>
    <source>
        <strain evidence="12 13">Gela4</strain>
    </source>
</reference>
<evidence type="ECO:0000256" key="4">
    <source>
        <dbReference type="ARBA" id="ARBA00022603"/>
    </source>
</evidence>
<comment type="similarity">
    <text evidence="2">Belongs to the MGMT family.</text>
</comment>
<keyword evidence="5 12" id="KW-0808">Transferase</keyword>
<dbReference type="GO" id="GO:0032259">
    <property type="term" value="P:methylation"/>
    <property type="evidence" value="ECO:0007669"/>
    <property type="project" value="UniProtKB-KW"/>
</dbReference>
<dbReference type="PANTHER" id="PTHR10815">
    <property type="entry name" value="METHYLATED-DNA--PROTEIN-CYSTEINE METHYLTRANSFERASE"/>
    <property type="match status" value="1"/>
</dbReference>
<protein>
    <recommendedName>
        <fullName evidence="3">methylated-DNA--[protein]-cysteine S-methyltransferase</fullName>
        <ecNumber evidence="3">2.1.1.63</ecNumber>
    </recommendedName>
</protein>
<dbReference type="Pfam" id="PF01035">
    <property type="entry name" value="DNA_binding_1"/>
    <property type="match status" value="1"/>
</dbReference>
<dbReference type="PROSITE" id="PS01124">
    <property type="entry name" value="HTH_ARAC_FAMILY_2"/>
    <property type="match status" value="1"/>
</dbReference>
<dbReference type="HOGENOM" id="CLU_000445_52_0_5"/>
<dbReference type="Proteomes" id="UP000031643">
    <property type="component" value="Chromosome"/>
</dbReference>
<keyword evidence="6" id="KW-0227">DNA damage</keyword>
<evidence type="ECO:0000256" key="10">
    <source>
        <dbReference type="ARBA" id="ARBA00049348"/>
    </source>
</evidence>
<dbReference type="SUPFAM" id="SSF53155">
    <property type="entry name" value="Methylated DNA-protein cysteine methyltransferase domain"/>
    <property type="match status" value="1"/>
</dbReference>
<dbReference type="Gene3D" id="3.30.160.70">
    <property type="entry name" value="Methylated DNA-protein cysteine methyltransferase domain"/>
    <property type="match status" value="1"/>
</dbReference>
<evidence type="ECO:0000256" key="6">
    <source>
        <dbReference type="ARBA" id="ARBA00022763"/>
    </source>
</evidence>
<evidence type="ECO:0000256" key="7">
    <source>
        <dbReference type="ARBA" id="ARBA00023015"/>
    </source>
</evidence>
<dbReference type="GO" id="GO:0003908">
    <property type="term" value="F:methylated-DNA-[protein]-cysteine S-methyltransferase activity"/>
    <property type="evidence" value="ECO:0007669"/>
    <property type="project" value="UniProtKB-EC"/>
</dbReference>
<sequence>MEETDVPISLADLARAVDSSAHHFHRRFKAALGITPKAYAAALQNDRVRGALSRGASVTEALYEAGFSSSGRFYSGASDALGMAPTSFRKGGASEQLIFATMPCSLGNVLVAASTKGVCAILLGNSADGLARDLRALFPQAILSEADAAFAETAASVVALVDQPASQNAIALDIRGTAFQRRVWEALRKIPAGETRSYSELAAAIEAPGAVRAVAGACAANKLAVAIPCHRVLRRDGSLSGYRWGPARKRALLDKERG</sequence>
<evidence type="ECO:0000256" key="8">
    <source>
        <dbReference type="ARBA" id="ARBA00023163"/>
    </source>
</evidence>
<dbReference type="InterPro" id="IPR036388">
    <property type="entry name" value="WH-like_DNA-bd_sf"/>
</dbReference>
<dbReference type="EMBL" id="AP014648">
    <property type="protein sequence ID" value="BAQ16289.1"/>
    <property type="molecule type" value="Genomic_DNA"/>
</dbReference>
<dbReference type="EC" id="2.1.1.63" evidence="3"/>
<organism evidence="12 13">
    <name type="scientific">Methyloceanibacter caenitepidi</name>
    <dbReference type="NCBI Taxonomy" id="1384459"/>
    <lineage>
        <taxon>Bacteria</taxon>
        <taxon>Pseudomonadati</taxon>
        <taxon>Pseudomonadota</taxon>
        <taxon>Alphaproteobacteria</taxon>
        <taxon>Hyphomicrobiales</taxon>
        <taxon>Hyphomicrobiaceae</taxon>
        <taxon>Methyloceanibacter</taxon>
    </lineage>
</organism>
<dbReference type="AlphaFoldDB" id="A0A0A8K2S6"/>
<dbReference type="GO" id="GO:0043565">
    <property type="term" value="F:sequence-specific DNA binding"/>
    <property type="evidence" value="ECO:0007669"/>
    <property type="project" value="InterPro"/>
</dbReference>
<dbReference type="Gene3D" id="1.10.10.10">
    <property type="entry name" value="Winged helix-like DNA-binding domain superfamily/Winged helix DNA-binding domain"/>
    <property type="match status" value="1"/>
</dbReference>
<evidence type="ECO:0000313" key="12">
    <source>
        <dbReference type="EMBL" id="BAQ16289.1"/>
    </source>
</evidence>
<accession>A0A0A8K2S6</accession>
<dbReference type="PROSITE" id="PS00374">
    <property type="entry name" value="MGMT"/>
    <property type="match status" value="1"/>
</dbReference>
<dbReference type="SUPFAM" id="SSF46689">
    <property type="entry name" value="Homeodomain-like"/>
    <property type="match status" value="1"/>
</dbReference>
<dbReference type="InterPro" id="IPR009057">
    <property type="entry name" value="Homeodomain-like_sf"/>
</dbReference>
<keyword evidence="13" id="KW-1185">Reference proteome</keyword>
<dbReference type="STRING" id="1384459.GL4_0827"/>
<dbReference type="CDD" id="cd06445">
    <property type="entry name" value="ATase"/>
    <property type="match status" value="1"/>
</dbReference>
<evidence type="ECO:0000256" key="5">
    <source>
        <dbReference type="ARBA" id="ARBA00022679"/>
    </source>
</evidence>
<dbReference type="GO" id="GO:0003700">
    <property type="term" value="F:DNA-binding transcription factor activity"/>
    <property type="evidence" value="ECO:0007669"/>
    <property type="project" value="InterPro"/>
</dbReference>
<evidence type="ECO:0000313" key="13">
    <source>
        <dbReference type="Proteomes" id="UP000031643"/>
    </source>
</evidence>
<evidence type="ECO:0000256" key="1">
    <source>
        <dbReference type="ARBA" id="ARBA00001286"/>
    </source>
</evidence>
<dbReference type="FunFam" id="1.10.10.10:FF:000214">
    <property type="entry name" value="Methylated-DNA--protein-cysteine methyltransferase"/>
    <property type="match status" value="1"/>
</dbReference>
<dbReference type="InterPro" id="IPR001497">
    <property type="entry name" value="MethylDNA_cys_MeTrfase_AS"/>
</dbReference>